<dbReference type="Gene3D" id="3.40.640.10">
    <property type="entry name" value="Type I PLP-dependent aspartate aminotransferase-like (Major domain)"/>
    <property type="match status" value="2"/>
</dbReference>
<evidence type="ECO:0000256" key="5">
    <source>
        <dbReference type="RuleBase" id="RU003560"/>
    </source>
</evidence>
<evidence type="ECO:0000313" key="7">
    <source>
        <dbReference type="Proteomes" id="UP001596065"/>
    </source>
</evidence>
<dbReference type="Pfam" id="PF00202">
    <property type="entry name" value="Aminotran_3"/>
    <property type="match status" value="1"/>
</dbReference>
<sequence>MNPGAPETGLAEPHLAEVLTTVSLDVEYVRAAGNHLFRLDDNGREVPVLDFVGGFGSVLLGHNDPEIVTYARKLLDNQLPIHAQFSRASHANRLAAALNEILQREHGDDERYFAIFANSGAEAIEAAIKHAELGRTLRVAALTGEIEANVEAARALVRAGQAVVADSAFDRAGVRERPQGPGARFDALVAGIERHNARRLSAPPLFLAPEGAFHGKLMGSVQLTHNEAFRVPFRALAAQTRFIPLGQPEAIQKTVDAERGVLYDVVVVDGAVTVVDRDFPVFCAFVLEPLQGEGGIHEVPPEFAREVRRVCDAIGCPVVVDEIQSGMGRTGSFLAAPAVGLRGDYYTLAKSLGGGVAKTSVALIRESHYHKEFELVHSSTFAKDGFSSLVALKVLELLEADGGALYRRAGELGRKLLAALEAVRAEFPDVIKDVRGRGLMLGVEFHDRSDAGAPAIRDLARSGFLGYAVAGYLLREHSVRLFPTGSAVNTLRLEPSVRLTDDGIEQLRTALRGVCSVLRDEDGQRFLGGGPATS</sequence>
<evidence type="ECO:0000256" key="1">
    <source>
        <dbReference type="ARBA" id="ARBA00001933"/>
    </source>
</evidence>
<name>A0ABW0WLV0_STRNO</name>
<dbReference type="RefSeq" id="WP_344346597.1">
    <property type="nucleotide sequence ID" value="NZ_BAAASM010000004.1"/>
</dbReference>
<keyword evidence="4 5" id="KW-0663">Pyridoxal phosphate</keyword>
<dbReference type="InterPro" id="IPR015424">
    <property type="entry name" value="PyrdxlP-dep_Trfase"/>
</dbReference>
<keyword evidence="2 6" id="KW-0032">Aminotransferase</keyword>
<dbReference type="EMBL" id="JBHSOE010000050">
    <property type="protein sequence ID" value="MFC5658733.1"/>
    <property type="molecule type" value="Genomic_DNA"/>
</dbReference>
<keyword evidence="7" id="KW-1185">Reference proteome</keyword>
<dbReference type="PANTHER" id="PTHR11986:SF79">
    <property type="entry name" value="ACETYLORNITHINE AMINOTRANSFERASE, MITOCHONDRIAL"/>
    <property type="match status" value="1"/>
</dbReference>
<dbReference type="InterPro" id="IPR005814">
    <property type="entry name" value="Aminotrans_3"/>
</dbReference>
<reference evidence="7" key="1">
    <citation type="journal article" date="2019" name="Int. J. Syst. Evol. Microbiol.">
        <title>The Global Catalogue of Microorganisms (GCM) 10K type strain sequencing project: providing services to taxonomists for standard genome sequencing and annotation.</title>
        <authorList>
            <consortium name="The Broad Institute Genomics Platform"/>
            <consortium name="The Broad Institute Genome Sequencing Center for Infectious Disease"/>
            <person name="Wu L."/>
            <person name="Ma J."/>
        </authorList>
    </citation>
    <scope>NUCLEOTIDE SEQUENCE [LARGE SCALE GENOMIC DNA]</scope>
    <source>
        <strain evidence="7">KCTC 5701</strain>
    </source>
</reference>
<comment type="similarity">
    <text evidence="5">Belongs to the class-III pyridoxal-phosphate-dependent aminotransferase family.</text>
</comment>
<dbReference type="InterPro" id="IPR050103">
    <property type="entry name" value="Class-III_PLP-dep_AT"/>
</dbReference>
<keyword evidence="3" id="KW-0808">Transferase</keyword>
<dbReference type="InterPro" id="IPR015422">
    <property type="entry name" value="PyrdxlP-dep_Trfase_small"/>
</dbReference>
<evidence type="ECO:0000256" key="4">
    <source>
        <dbReference type="ARBA" id="ARBA00022898"/>
    </source>
</evidence>
<evidence type="ECO:0000256" key="3">
    <source>
        <dbReference type="ARBA" id="ARBA00022679"/>
    </source>
</evidence>
<comment type="caution">
    <text evidence="6">The sequence shown here is derived from an EMBL/GenBank/DDBJ whole genome shotgun (WGS) entry which is preliminary data.</text>
</comment>
<gene>
    <name evidence="6" type="ORF">ACFP3J_25040</name>
</gene>
<comment type="cofactor">
    <cofactor evidence="1">
        <name>pyridoxal 5'-phosphate</name>
        <dbReference type="ChEBI" id="CHEBI:597326"/>
    </cofactor>
</comment>
<dbReference type="Gene3D" id="3.90.1150.10">
    <property type="entry name" value="Aspartate Aminotransferase, domain 1"/>
    <property type="match status" value="2"/>
</dbReference>
<dbReference type="GO" id="GO:0008483">
    <property type="term" value="F:transaminase activity"/>
    <property type="evidence" value="ECO:0007669"/>
    <property type="project" value="UniProtKB-KW"/>
</dbReference>
<evidence type="ECO:0000256" key="2">
    <source>
        <dbReference type="ARBA" id="ARBA00022576"/>
    </source>
</evidence>
<dbReference type="Proteomes" id="UP001596065">
    <property type="component" value="Unassembled WGS sequence"/>
</dbReference>
<dbReference type="SUPFAM" id="SSF53383">
    <property type="entry name" value="PLP-dependent transferases"/>
    <property type="match status" value="1"/>
</dbReference>
<organism evidence="6 7">
    <name type="scientific">Streptomyces nogalater</name>
    <dbReference type="NCBI Taxonomy" id="38314"/>
    <lineage>
        <taxon>Bacteria</taxon>
        <taxon>Bacillati</taxon>
        <taxon>Actinomycetota</taxon>
        <taxon>Actinomycetes</taxon>
        <taxon>Kitasatosporales</taxon>
        <taxon>Streptomycetaceae</taxon>
        <taxon>Streptomyces</taxon>
    </lineage>
</organism>
<proteinExistence type="inferred from homology"/>
<protein>
    <submittedName>
        <fullName evidence="6">Aspartate aminotransferase family protein</fullName>
    </submittedName>
</protein>
<dbReference type="PANTHER" id="PTHR11986">
    <property type="entry name" value="AMINOTRANSFERASE CLASS III"/>
    <property type="match status" value="1"/>
</dbReference>
<evidence type="ECO:0000313" key="6">
    <source>
        <dbReference type="EMBL" id="MFC5658733.1"/>
    </source>
</evidence>
<accession>A0ABW0WLV0</accession>
<dbReference type="InterPro" id="IPR015421">
    <property type="entry name" value="PyrdxlP-dep_Trfase_major"/>
</dbReference>